<comment type="caution">
    <text evidence="1">The sequence shown here is derived from an EMBL/GenBank/DDBJ whole genome shotgun (WGS) entry which is preliminary data.</text>
</comment>
<organism evidence="1 2">
    <name type="scientific">Solanum commersonii</name>
    <name type="common">Commerson's wild potato</name>
    <name type="synonym">Commerson's nightshade</name>
    <dbReference type="NCBI Taxonomy" id="4109"/>
    <lineage>
        <taxon>Eukaryota</taxon>
        <taxon>Viridiplantae</taxon>
        <taxon>Streptophyta</taxon>
        <taxon>Embryophyta</taxon>
        <taxon>Tracheophyta</taxon>
        <taxon>Spermatophyta</taxon>
        <taxon>Magnoliopsida</taxon>
        <taxon>eudicotyledons</taxon>
        <taxon>Gunneridae</taxon>
        <taxon>Pentapetalae</taxon>
        <taxon>asterids</taxon>
        <taxon>lamiids</taxon>
        <taxon>Solanales</taxon>
        <taxon>Solanaceae</taxon>
        <taxon>Solanoideae</taxon>
        <taxon>Solaneae</taxon>
        <taxon>Solanum</taxon>
    </lineage>
</organism>
<reference evidence="1 2" key="1">
    <citation type="submission" date="2020-09" db="EMBL/GenBank/DDBJ databases">
        <title>De no assembly of potato wild relative species, Solanum commersonii.</title>
        <authorList>
            <person name="Cho K."/>
        </authorList>
    </citation>
    <scope>NUCLEOTIDE SEQUENCE [LARGE SCALE GENOMIC DNA]</scope>
    <source>
        <strain evidence="1">LZ3.2</strain>
        <tissue evidence="1">Leaf</tissue>
    </source>
</reference>
<keyword evidence="2" id="KW-1185">Reference proteome</keyword>
<evidence type="ECO:0000313" key="2">
    <source>
        <dbReference type="Proteomes" id="UP000824120"/>
    </source>
</evidence>
<evidence type="ECO:0000313" key="1">
    <source>
        <dbReference type="EMBL" id="KAG5601710.1"/>
    </source>
</evidence>
<protein>
    <submittedName>
        <fullName evidence="1">Uncharacterized protein</fullName>
    </submittedName>
</protein>
<dbReference type="AlphaFoldDB" id="A0A9J5YS15"/>
<dbReference type="Proteomes" id="UP000824120">
    <property type="component" value="Chromosome 6"/>
</dbReference>
<dbReference type="EMBL" id="JACXVP010000006">
    <property type="protein sequence ID" value="KAG5601710.1"/>
    <property type="molecule type" value="Genomic_DNA"/>
</dbReference>
<accession>A0A9J5YS15</accession>
<proteinExistence type="predicted"/>
<gene>
    <name evidence="1" type="ORF">H5410_033080</name>
</gene>
<name>A0A9J5YS15_SOLCO</name>
<sequence>MVTSKGSSADTREYKEEEVPTMLKMLFVNRKRQSTISFCIANGHINYGEYSVALERSLGRRDGGLSQLVYGGQCGKKGIKDVLRPRRTMCRISR</sequence>